<evidence type="ECO:0000259" key="21">
    <source>
        <dbReference type="PROSITE" id="PS50110"/>
    </source>
</evidence>
<keyword evidence="6 18" id="KW-0597">Phosphoprotein</keyword>
<dbReference type="Pfam" id="PF01627">
    <property type="entry name" value="Hpt"/>
    <property type="match status" value="1"/>
</dbReference>
<protein>
    <recommendedName>
        <fullName evidence="16">Sensory/regulatory protein RpfC</fullName>
        <ecNumber evidence="3">2.7.13.3</ecNumber>
    </recommendedName>
</protein>
<dbReference type="SMART" id="SM00387">
    <property type="entry name" value="HATPase_c"/>
    <property type="match status" value="1"/>
</dbReference>
<feature type="transmembrane region" description="Helical" evidence="19">
    <location>
        <begin position="255"/>
        <end position="275"/>
    </location>
</feature>
<evidence type="ECO:0000256" key="6">
    <source>
        <dbReference type="ARBA" id="ARBA00022553"/>
    </source>
</evidence>
<name>A0A9X1F2C4_9SPHN</name>
<dbReference type="InterPro" id="IPR013656">
    <property type="entry name" value="PAS_4"/>
</dbReference>
<feature type="transmembrane region" description="Helical" evidence="19">
    <location>
        <begin position="30"/>
        <end position="50"/>
    </location>
</feature>
<feature type="modified residue" description="Phosphohistidine" evidence="17">
    <location>
        <position position="925"/>
    </location>
</feature>
<dbReference type="FunFam" id="3.30.565.10:FF:000010">
    <property type="entry name" value="Sensor histidine kinase RcsC"/>
    <property type="match status" value="1"/>
</dbReference>
<evidence type="ECO:0000256" key="15">
    <source>
        <dbReference type="ARBA" id="ARBA00064003"/>
    </source>
</evidence>
<keyword evidence="5" id="KW-0997">Cell inner membrane</keyword>
<feature type="modified residue" description="4-aspartylphosphate" evidence="18">
    <location>
        <position position="768"/>
    </location>
</feature>
<organism evidence="25 26">
    <name type="scientific">Erythrobacter crassostreae</name>
    <dbReference type="NCBI Taxonomy" id="2828328"/>
    <lineage>
        <taxon>Bacteria</taxon>
        <taxon>Pseudomonadati</taxon>
        <taxon>Pseudomonadota</taxon>
        <taxon>Alphaproteobacteria</taxon>
        <taxon>Sphingomonadales</taxon>
        <taxon>Erythrobacteraceae</taxon>
        <taxon>Erythrobacter/Porphyrobacter group</taxon>
        <taxon>Erythrobacter</taxon>
    </lineage>
</organism>
<dbReference type="PANTHER" id="PTHR43047">
    <property type="entry name" value="TWO-COMPONENT HISTIDINE PROTEIN KINASE"/>
    <property type="match status" value="1"/>
</dbReference>
<comment type="subunit">
    <text evidence="15">At low DSF concentrations, interacts with RpfF.</text>
</comment>
<feature type="domain" description="Response regulatory" evidence="21">
    <location>
        <begin position="714"/>
        <end position="836"/>
    </location>
</feature>
<evidence type="ECO:0000259" key="22">
    <source>
        <dbReference type="PROSITE" id="PS50112"/>
    </source>
</evidence>
<keyword evidence="12 19" id="KW-1133">Transmembrane helix</keyword>
<dbReference type="PROSITE" id="PS50113">
    <property type="entry name" value="PAC"/>
    <property type="match status" value="1"/>
</dbReference>
<dbReference type="CDD" id="cd16922">
    <property type="entry name" value="HATPase_EvgS-ArcB-TorS-like"/>
    <property type="match status" value="1"/>
</dbReference>
<feature type="domain" description="Histidine kinase" evidence="20">
    <location>
        <begin position="467"/>
        <end position="690"/>
    </location>
</feature>
<evidence type="ECO:0000256" key="9">
    <source>
        <dbReference type="ARBA" id="ARBA00022741"/>
    </source>
</evidence>
<comment type="subcellular location">
    <subcellularLocation>
        <location evidence="2">Cell inner membrane</location>
        <topology evidence="2">Multi-pass membrane protein</topology>
    </subcellularLocation>
</comment>
<comment type="caution">
    <text evidence="25">The sequence shown here is derived from an EMBL/GenBank/DDBJ whole genome shotgun (WGS) entry which is preliminary data.</text>
</comment>
<evidence type="ECO:0000259" key="20">
    <source>
        <dbReference type="PROSITE" id="PS50109"/>
    </source>
</evidence>
<feature type="transmembrane region" description="Helical" evidence="19">
    <location>
        <begin position="102"/>
        <end position="121"/>
    </location>
</feature>
<evidence type="ECO:0000256" key="3">
    <source>
        <dbReference type="ARBA" id="ARBA00012438"/>
    </source>
</evidence>
<dbReference type="CDD" id="cd00082">
    <property type="entry name" value="HisKA"/>
    <property type="match status" value="1"/>
</dbReference>
<evidence type="ECO:0000256" key="12">
    <source>
        <dbReference type="ARBA" id="ARBA00022989"/>
    </source>
</evidence>
<dbReference type="RefSeq" id="WP_218404270.1">
    <property type="nucleotide sequence ID" value="NZ_JAGSPC010000001.1"/>
</dbReference>
<reference evidence="25" key="1">
    <citation type="submission" date="2021-04" db="EMBL/GenBank/DDBJ databases">
        <authorList>
            <person name="Pira H."/>
            <person name="Risdian C."/>
            <person name="Wink J."/>
        </authorList>
    </citation>
    <scope>NUCLEOTIDE SEQUENCE</scope>
    <source>
        <strain evidence="25">WH158</strain>
    </source>
</reference>
<dbReference type="InterPro" id="IPR008207">
    <property type="entry name" value="Sig_transdc_His_kin_Hpt_dom"/>
</dbReference>
<keyword evidence="26" id="KW-1185">Reference proteome</keyword>
<keyword evidence="8 19" id="KW-0812">Transmembrane</keyword>
<evidence type="ECO:0000256" key="2">
    <source>
        <dbReference type="ARBA" id="ARBA00004429"/>
    </source>
</evidence>
<sequence length="983" mass="106094">MESRIDRANSDSTDCGKASIKMPRIDANSVIFALAASVGFFALAMLSLSLSKFDSTLASVWVPNAFAVALLLRARVANSIPFYLGVFIASILSNTLSGTPIWIASIFSIANLVDIAIVVAVARGGGSTRPDMTQLPDLARFVWAGGLVGPASSAAIASLAMAMDSGSSWTLASSWLLTDAMGMILIVPASLLAYDAWQQRAASIGLDWVERITLLGGGMACAFLVFRQDAYPLLFLIPPIALLHAFRLGSLGTALYVFGLAIVASVMTWAGFGPIEAAGLSPTAQVHIVQAFIAANFLTGLPVAAILAGRQRIVEDLADGKRQLDLLAGNITDAVLRYDIEGRCTYASPSVRDVLNAEPEIFVGQFATDRMHQDARERISLAQHRLVSRESEKERFTYRRFLDAADGSAVYIEAECGLAFNPESGEAEGIVVSARDVTERVELELLLTRARHHAENAVRAKSEFLANMSHEIRTPMNGVLGFAELMLQSDLDDDQRRQTEMIVQSGRSMMLLLNDILDLSKIEAGQISIDQAAIDLHETLEECTALHMPNAEKKGLGLRLEREAVGDGSDESASGWVMTDGLRLRQIVLNLIGNAVKFTESGTIDVVYSVDDDQFSVRVVDTGIGISSSRLESVFHPFTQEESNTARRFGGTGLGLTISRQLAELLGGFIDVESEAGVGSCFTLTLPAKRAAPARRPAPESTPITLADLPHHARILLAEDHDVNRMLATEMLERCGQSVALAHDGNEAISMVIDSMMRGSPYDLVLMDIQMPGCDGYAATRAIRAEGIGPDILPIIALTANAFPEDVAAARDAGMQSHLAKPFVFSEIARALQRWLPTRILEIDAEVSEPPIAFERTDADGDRNSAIHSAAAPAPSTPHNPSELTRRWLMRREEAVEAVRLAARDGTLENGVPRSEREQLTRLVHKLAGTAAMFGEEDLGQQASALERALRSKQSSAVQKALAEELLELADRGSSEQFELQQA</sequence>
<dbReference type="NCBIfam" id="TIGR00229">
    <property type="entry name" value="sensory_box"/>
    <property type="match status" value="1"/>
</dbReference>
<dbReference type="Pfam" id="PF00512">
    <property type="entry name" value="HisKA"/>
    <property type="match status" value="1"/>
</dbReference>
<dbReference type="EMBL" id="JAGSPC010000001">
    <property type="protein sequence ID" value="MBV7259017.1"/>
    <property type="molecule type" value="Genomic_DNA"/>
</dbReference>
<dbReference type="InterPro" id="IPR003594">
    <property type="entry name" value="HATPase_dom"/>
</dbReference>
<feature type="domain" description="HPt" evidence="24">
    <location>
        <begin position="886"/>
        <end position="983"/>
    </location>
</feature>
<accession>A0A9X1F2C4</accession>
<evidence type="ECO:0000256" key="13">
    <source>
        <dbReference type="ARBA" id="ARBA00023012"/>
    </source>
</evidence>
<dbReference type="SMART" id="SM00388">
    <property type="entry name" value="HisKA"/>
    <property type="match status" value="1"/>
</dbReference>
<evidence type="ECO:0000259" key="24">
    <source>
        <dbReference type="PROSITE" id="PS50894"/>
    </source>
</evidence>
<evidence type="ECO:0000256" key="10">
    <source>
        <dbReference type="ARBA" id="ARBA00022777"/>
    </source>
</evidence>
<dbReference type="PROSITE" id="PS50894">
    <property type="entry name" value="HPT"/>
    <property type="match status" value="1"/>
</dbReference>
<evidence type="ECO:0000256" key="8">
    <source>
        <dbReference type="ARBA" id="ARBA00022692"/>
    </source>
</evidence>
<evidence type="ECO:0000313" key="25">
    <source>
        <dbReference type="EMBL" id="MBV7259017.1"/>
    </source>
</evidence>
<dbReference type="InterPro" id="IPR005467">
    <property type="entry name" value="His_kinase_dom"/>
</dbReference>
<keyword evidence="10" id="KW-0418">Kinase</keyword>
<dbReference type="EC" id="2.7.13.3" evidence="3"/>
<evidence type="ECO:0000256" key="5">
    <source>
        <dbReference type="ARBA" id="ARBA00022519"/>
    </source>
</evidence>
<dbReference type="SMART" id="SM00448">
    <property type="entry name" value="REC"/>
    <property type="match status" value="1"/>
</dbReference>
<evidence type="ECO:0000256" key="4">
    <source>
        <dbReference type="ARBA" id="ARBA00022475"/>
    </source>
</evidence>
<evidence type="ECO:0000256" key="7">
    <source>
        <dbReference type="ARBA" id="ARBA00022679"/>
    </source>
</evidence>
<dbReference type="InterPro" id="IPR000014">
    <property type="entry name" value="PAS"/>
</dbReference>
<evidence type="ECO:0000256" key="1">
    <source>
        <dbReference type="ARBA" id="ARBA00000085"/>
    </source>
</evidence>
<dbReference type="SMART" id="SM00091">
    <property type="entry name" value="PAS"/>
    <property type="match status" value="1"/>
</dbReference>
<dbReference type="PANTHER" id="PTHR43047:SF78">
    <property type="entry name" value="SENSORY_REGULATORY PROTEIN RPFC"/>
    <property type="match status" value="1"/>
</dbReference>
<dbReference type="PROSITE" id="PS50109">
    <property type="entry name" value="HIS_KIN"/>
    <property type="match status" value="1"/>
</dbReference>
<proteinExistence type="predicted"/>
<dbReference type="InterPro" id="IPR003661">
    <property type="entry name" value="HisK_dim/P_dom"/>
</dbReference>
<dbReference type="CDD" id="cd17546">
    <property type="entry name" value="REC_hyHK_CKI1_RcsC-like"/>
    <property type="match status" value="1"/>
</dbReference>
<keyword evidence="7" id="KW-0808">Transferase</keyword>
<feature type="domain" description="PAS" evidence="22">
    <location>
        <begin position="320"/>
        <end position="390"/>
    </location>
</feature>
<keyword evidence="14 19" id="KW-0472">Membrane</keyword>
<dbReference type="Pfam" id="PF05231">
    <property type="entry name" value="MASE1"/>
    <property type="match status" value="1"/>
</dbReference>
<dbReference type="AlphaFoldDB" id="A0A9X1F2C4"/>
<evidence type="ECO:0000259" key="23">
    <source>
        <dbReference type="PROSITE" id="PS50113"/>
    </source>
</evidence>
<dbReference type="CDD" id="cd00130">
    <property type="entry name" value="PAS"/>
    <property type="match status" value="1"/>
</dbReference>
<dbReference type="PROSITE" id="PS50110">
    <property type="entry name" value="RESPONSE_REGULATORY"/>
    <property type="match status" value="1"/>
</dbReference>
<dbReference type="InterPro" id="IPR007895">
    <property type="entry name" value="MASE1"/>
</dbReference>
<dbReference type="PROSITE" id="PS50112">
    <property type="entry name" value="PAS"/>
    <property type="match status" value="1"/>
</dbReference>
<dbReference type="Pfam" id="PF08448">
    <property type="entry name" value="PAS_4"/>
    <property type="match status" value="1"/>
</dbReference>
<dbReference type="InterPro" id="IPR001789">
    <property type="entry name" value="Sig_transdc_resp-reg_receiver"/>
</dbReference>
<evidence type="ECO:0000313" key="26">
    <source>
        <dbReference type="Proteomes" id="UP001138681"/>
    </source>
</evidence>
<evidence type="ECO:0000256" key="11">
    <source>
        <dbReference type="ARBA" id="ARBA00022840"/>
    </source>
</evidence>
<dbReference type="GO" id="GO:0005886">
    <property type="term" value="C:plasma membrane"/>
    <property type="evidence" value="ECO:0007669"/>
    <property type="project" value="UniProtKB-SubCell"/>
</dbReference>
<dbReference type="Pfam" id="PF02518">
    <property type="entry name" value="HATPase_c"/>
    <property type="match status" value="1"/>
</dbReference>
<evidence type="ECO:0000256" key="16">
    <source>
        <dbReference type="ARBA" id="ARBA00068150"/>
    </source>
</evidence>
<comment type="catalytic activity">
    <reaction evidence="1">
        <text>ATP + protein L-histidine = ADP + protein N-phospho-L-histidine.</text>
        <dbReference type="EC" id="2.7.13.3"/>
    </reaction>
</comment>
<keyword evidence="13" id="KW-0902">Two-component regulatory system</keyword>
<feature type="transmembrane region" description="Helical" evidence="19">
    <location>
        <begin position="80"/>
        <end position="96"/>
    </location>
</feature>
<dbReference type="Proteomes" id="UP001138681">
    <property type="component" value="Unassembled WGS sequence"/>
</dbReference>
<feature type="transmembrane region" description="Helical" evidence="19">
    <location>
        <begin position="56"/>
        <end position="73"/>
    </location>
</feature>
<feature type="transmembrane region" description="Helical" evidence="19">
    <location>
        <begin position="287"/>
        <end position="308"/>
    </location>
</feature>
<evidence type="ECO:0000256" key="17">
    <source>
        <dbReference type="PROSITE-ProRule" id="PRU00110"/>
    </source>
</evidence>
<evidence type="ECO:0000256" key="19">
    <source>
        <dbReference type="SAM" id="Phobius"/>
    </source>
</evidence>
<dbReference type="GO" id="GO:0000155">
    <property type="term" value="F:phosphorelay sensor kinase activity"/>
    <property type="evidence" value="ECO:0007669"/>
    <property type="project" value="InterPro"/>
</dbReference>
<dbReference type="InterPro" id="IPR000700">
    <property type="entry name" value="PAS-assoc_C"/>
</dbReference>
<feature type="domain" description="PAC" evidence="23">
    <location>
        <begin position="395"/>
        <end position="449"/>
    </location>
</feature>
<dbReference type="FunFam" id="1.10.287.130:FF:000002">
    <property type="entry name" value="Two-component osmosensing histidine kinase"/>
    <property type="match status" value="1"/>
</dbReference>
<evidence type="ECO:0000256" key="18">
    <source>
        <dbReference type="PROSITE-ProRule" id="PRU00169"/>
    </source>
</evidence>
<keyword evidence="4" id="KW-1003">Cell membrane</keyword>
<dbReference type="Pfam" id="PF00072">
    <property type="entry name" value="Response_reg"/>
    <property type="match status" value="1"/>
</dbReference>
<gene>
    <name evidence="25" type="ORF">KCG46_05425</name>
</gene>
<evidence type="ECO:0000256" key="14">
    <source>
        <dbReference type="ARBA" id="ARBA00023136"/>
    </source>
</evidence>
<feature type="transmembrane region" description="Helical" evidence="19">
    <location>
        <begin position="141"/>
        <end position="163"/>
    </location>
</feature>
<dbReference type="GO" id="GO:0005524">
    <property type="term" value="F:ATP binding"/>
    <property type="evidence" value="ECO:0007669"/>
    <property type="project" value="UniProtKB-KW"/>
</dbReference>
<keyword evidence="11" id="KW-0067">ATP-binding</keyword>
<feature type="transmembrane region" description="Helical" evidence="19">
    <location>
        <begin position="208"/>
        <end position="225"/>
    </location>
</feature>
<keyword evidence="9" id="KW-0547">Nucleotide-binding</keyword>
<feature type="transmembrane region" description="Helical" evidence="19">
    <location>
        <begin position="175"/>
        <end position="196"/>
    </location>
</feature>